<dbReference type="KEGG" id="xap:XA3_13000"/>
<keyword evidence="1" id="KW-0472">Membrane</keyword>
<reference evidence="2 3" key="1">
    <citation type="journal article" date="2023" name="Microbiol. Spectr.">
        <title>Symbiosis of Carpenter Bees with Uncharacterized Lactic Acid Bacteria Showing NAD Auxotrophy.</title>
        <authorList>
            <person name="Kawasaki S."/>
            <person name="Ozawa K."/>
            <person name="Mori T."/>
            <person name="Yamamoto A."/>
            <person name="Ito M."/>
            <person name="Ohkuma M."/>
            <person name="Sakamoto M."/>
            <person name="Matsutani M."/>
        </authorList>
    </citation>
    <scope>NUCLEOTIDE SEQUENCE [LARGE SCALE GENOMIC DNA]</scope>
    <source>
        <strain evidence="2 3">XA3</strain>
    </source>
</reference>
<feature type="transmembrane region" description="Helical" evidence="1">
    <location>
        <begin position="116"/>
        <end position="135"/>
    </location>
</feature>
<feature type="transmembrane region" description="Helical" evidence="1">
    <location>
        <begin position="83"/>
        <end position="104"/>
    </location>
</feature>
<keyword evidence="1" id="KW-1133">Transmembrane helix</keyword>
<dbReference type="AlphaFoldDB" id="A0AAU9CXW5"/>
<organism evidence="2 3">
    <name type="scientific">Xylocopilactobacillus apicola</name>
    <dbReference type="NCBI Taxonomy" id="2932184"/>
    <lineage>
        <taxon>Bacteria</taxon>
        <taxon>Bacillati</taxon>
        <taxon>Bacillota</taxon>
        <taxon>Bacilli</taxon>
        <taxon>Lactobacillales</taxon>
        <taxon>Lactobacillaceae</taxon>
        <taxon>Xylocopilactobacillus</taxon>
    </lineage>
</organism>
<feature type="transmembrane region" description="Helical" evidence="1">
    <location>
        <begin position="9"/>
        <end position="32"/>
    </location>
</feature>
<dbReference type="Proteomes" id="UP001321861">
    <property type="component" value="Chromosome"/>
</dbReference>
<protein>
    <recommendedName>
        <fullName evidence="4">Integral membrane protein</fullName>
    </recommendedName>
</protein>
<keyword evidence="1" id="KW-0812">Transmembrane</keyword>
<evidence type="ECO:0000313" key="3">
    <source>
        <dbReference type="Proteomes" id="UP001321861"/>
    </source>
</evidence>
<gene>
    <name evidence="2" type="ORF">XA3_13000</name>
</gene>
<evidence type="ECO:0008006" key="4">
    <source>
        <dbReference type="Google" id="ProtNLM"/>
    </source>
</evidence>
<evidence type="ECO:0000256" key="1">
    <source>
        <dbReference type="SAM" id="Phobius"/>
    </source>
</evidence>
<keyword evidence="3" id="KW-1185">Reference proteome</keyword>
<sequence length="149" mass="17066">MKTRVILKFILMFIIPYLCAALTFAGIFLAIIVHTHSLWRILLCAALFGFFMYFVRIAMQYPLNSLRARWRNSEKKLDQRTPLLMQIFNFLFDTLIAFLAVVAVRDLVAPKIIVNHFVGVFFTILFISLLLGNLIPPSLAVIQDNGSND</sequence>
<dbReference type="EMBL" id="AP026802">
    <property type="protein sequence ID" value="BDR58859.1"/>
    <property type="molecule type" value="Genomic_DNA"/>
</dbReference>
<accession>A0AAU9CXW5</accession>
<feature type="transmembrane region" description="Helical" evidence="1">
    <location>
        <begin position="38"/>
        <end position="63"/>
    </location>
</feature>
<name>A0AAU9CXW5_9LACO</name>
<proteinExistence type="predicted"/>
<evidence type="ECO:0000313" key="2">
    <source>
        <dbReference type="EMBL" id="BDR58859.1"/>
    </source>
</evidence>
<dbReference type="RefSeq" id="WP_317634688.1">
    <property type="nucleotide sequence ID" value="NZ_AP026802.1"/>
</dbReference>